<dbReference type="Pfam" id="PF03652">
    <property type="entry name" value="RuvX"/>
    <property type="match status" value="1"/>
</dbReference>
<dbReference type="SMART" id="SM00732">
    <property type="entry name" value="YqgFc"/>
    <property type="match status" value="1"/>
</dbReference>
<keyword evidence="3" id="KW-0540">Nuclease</keyword>
<evidence type="ECO:0000313" key="6">
    <source>
        <dbReference type="EMBL" id="GMN32134.1"/>
    </source>
</evidence>
<proteinExistence type="inferred from homology"/>
<dbReference type="Proteomes" id="UP001187192">
    <property type="component" value="Unassembled WGS sequence"/>
</dbReference>
<evidence type="ECO:0000313" key="7">
    <source>
        <dbReference type="Proteomes" id="UP001187192"/>
    </source>
</evidence>
<dbReference type="HAMAP" id="MF_00651">
    <property type="entry name" value="Nuclease_YqgF"/>
    <property type="match status" value="1"/>
</dbReference>
<protein>
    <recommendedName>
        <fullName evidence="5">YqgF/RNase H-like domain-containing protein</fullName>
    </recommendedName>
</protein>
<reference evidence="6" key="1">
    <citation type="submission" date="2023-07" db="EMBL/GenBank/DDBJ databases">
        <title>draft genome sequence of fig (Ficus carica).</title>
        <authorList>
            <person name="Takahashi T."/>
            <person name="Nishimura K."/>
        </authorList>
    </citation>
    <scope>NUCLEOTIDE SEQUENCE</scope>
</reference>
<dbReference type="Pfam" id="PF03478">
    <property type="entry name" value="Beta-prop_KIB1-4"/>
    <property type="match status" value="1"/>
</dbReference>
<evidence type="ECO:0000256" key="3">
    <source>
        <dbReference type="ARBA" id="ARBA00022722"/>
    </source>
</evidence>
<name>A0AA87ZFH4_FICCA</name>
<evidence type="ECO:0000259" key="5">
    <source>
        <dbReference type="SMART" id="SM00732"/>
    </source>
</evidence>
<dbReference type="CDD" id="cd16964">
    <property type="entry name" value="YqgF"/>
    <property type="match status" value="1"/>
</dbReference>
<dbReference type="GO" id="GO:0000967">
    <property type="term" value="P:rRNA 5'-end processing"/>
    <property type="evidence" value="ECO:0007669"/>
    <property type="project" value="TreeGrafter"/>
</dbReference>
<keyword evidence="2" id="KW-0690">Ribosome biogenesis</keyword>
<keyword evidence="4" id="KW-0378">Hydrolase</keyword>
<sequence>MRYVKPLSLFRDLLKTDPLERGRLLGLDVGSKYIGLAVSDIDNNVASPLRFLVSLKLQCFFSVLLRKKSNILTMAGDFQTLISELSLEGFVVGVPFDRHRRTDYSVLVKLFVDELCKTKMLEGVKYTYWDERFTSKNVELLLEPLSLTAVQSKTIIDKFAAVGILQLEFRLTHPAGAEIGLLVFWKPGNPTWTRVRIKFLFDITYHKGQLYAVDHQRRVLALNFEENVEQLVNIADVENVWTSSHGRRTIGFQVFEVDVNSKTLARVKNLGDRALFLGNNSSSFSVKASD</sequence>
<dbReference type="InterPro" id="IPR005174">
    <property type="entry name" value="KIB1-4_b-propeller"/>
</dbReference>
<evidence type="ECO:0000256" key="2">
    <source>
        <dbReference type="ARBA" id="ARBA00022517"/>
    </source>
</evidence>
<dbReference type="GO" id="GO:0004518">
    <property type="term" value="F:nuclease activity"/>
    <property type="evidence" value="ECO:0007669"/>
    <property type="project" value="UniProtKB-KW"/>
</dbReference>
<dbReference type="InterPro" id="IPR006641">
    <property type="entry name" value="YqgF/RNaseH-like_dom"/>
</dbReference>
<dbReference type="GO" id="GO:0016787">
    <property type="term" value="F:hydrolase activity"/>
    <property type="evidence" value="ECO:0007669"/>
    <property type="project" value="UniProtKB-KW"/>
</dbReference>
<dbReference type="InterPro" id="IPR005227">
    <property type="entry name" value="YqgF"/>
</dbReference>
<evidence type="ECO:0000256" key="1">
    <source>
        <dbReference type="ARBA" id="ARBA00022490"/>
    </source>
</evidence>
<dbReference type="PANTHER" id="PTHR33317:SF1">
    <property type="entry name" value="POLYNUCLEOTIDYL TRANSFERASE, RIBONUCLEASE H-LIKE SUPERFAMILY PROTEIN"/>
    <property type="match status" value="1"/>
</dbReference>
<keyword evidence="7" id="KW-1185">Reference proteome</keyword>
<dbReference type="Gene3D" id="3.30.420.140">
    <property type="entry name" value="YqgF/RNase H-like domain"/>
    <property type="match status" value="1"/>
</dbReference>
<gene>
    <name evidence="6" type="ORF">TIFTF001_003543</name>
</gene>
<organism evidence="6 7">
    <name type="scientific">Ficus carica</name>
    <name type="common">Common fig</name>
    <dbReference type="NCBI Taxonomy" id="3494"/>
    <lineage>
        <taxon>Eukaryota</taxon>
        <taxon>Viridiplantae</taxon>
        <taxon>Streptophyta</taxon>
        <taxon>Embryophyta</taxon>
        <taxon>Tracheophyta</taxon>
        <taxon>Spermatophyta</taxon>
        <taxon>Magnoliopsida</taxon>
        <taxon>eudicotyledons</taxon>
        <taxon>Gunneridae</taxon>
        <taxon>Pentapetalae</taxon>
        <taxon>rosids</taxon>
        <taxon>fabids</taxon>
        <taxon>Rosales</taxon>
        <taxon>Moraceae</taxon>
        <taxon>Ficeae</taxon>
        <taxon>Ficus</taxon>
    </lineage>
</organism>
<dbReference type="PANTHER" id="PTHR33317">
    <property type="entry name" value="POLYNUCLEOTIDYL TRANSFERASE, RIBONUCLEASE H-LIKE SUPERFAMILY PROTEIN"/>
    <property type="match status" value="1"/>
</dbReference>
<dbReference type="InterPro" id="IPR037027">
    <property type="entry name" value="YqgF/RNaseH-like_dom_sf"/>
</dbReference>
<dbReference type="InterPro" id="IPR012337">
    <property type="entry name" value="RNaseH-like_sf"/>
</dbReference>
<evidence type="ECO:0000256" key="4">
    <source>
        <dbReference type="ARBA" id="ARBA00022801"/>
    </source>
</evidence>
<keyword evidence="1" id="KW-0963">Cytoplasm</keyword>
<feature type="domain" description="YqgF/RNase H-like" evidence="5">
    <location>
        <begin position="22"/>
        <end position="138"/>
    </location>
</feature>
<dbReference type="AlphaFoldDB" id="A0AA87ZFH4"/>
<dbReference type="SUPFAM" id="SSF53098">
    <property type="entry name" value="Ribonuclease H-like"/>
    <property type="match status" value="1"/>
</dbReference>
<dbReference type="FunFam" id="3.30.420.140:FF:000008">
    <property type="entry name" value="Putative pre-16S rRNA nuclease"/>
    <property type="match status" value="1"/>
</dbReference>
<comment type="caution">
    <text evidence="6">The sequence shown here is derived from an EMBL/GenBank/DDBJ whole genome shotgun (WGS) entry which is preliminary data.</text>
</comment>
<dbReference type="EMBL" id="BTGU01000003">
    <property type="protein sequence ID" value="GMN32134.1"/>
    <property type="molecule type" value="Genomic_DNA"/>
</dbReference>
<accession>A0AA87ZFH4</accession>